<evidence type="ECO:0000313" key="1">
    <source>
        <dbReference type="EMBL" id="GAG37939.1"/>
    </source>
</evidence>
<gene>
    <name evidence="1" type="ORF">S01H1_70992</name>
</gene>
<proteinExistence type="predicted"/>
<protein>
    <submittedName>
        <fullName evidence="1">Uncharacterized protein</fullName>
    </submittedName>
</protein>
<organism evidence="1">
    <name type="scientific">marine sediment metagenome</name>
    <dbReference type="NCBI Taxonomy" id="412755"/>
    <lineage>
        <taxon>unclassified sequences</taxon>
        <taxon>metagenomes</taxon>
        <taxon>ecological metagenomes</taxon>
    </lineage>
</organism>
<reference evidence="1" key="1">
    <citation type="journal article" date="2014" name="Front. Microbiol.">
        <title>High frequency of phylogenetically diverse reductive dehalogenase-homologous genes in deep subseafloor sedimentary metagenomes.</title>
        <authorList>
            <person name="Kawai M."/>
            <person name="Futagami T."/>
            <person name="Toyoda A."/>
            <person name="Takaki Y."/>
            <person name="Nishi S."/>
            <person name="Hori S."/>
            <person name="Arai W."/>
            <person name="Tsubouchi T."/>
            <person name="Morono Y."/>
            <person name="Uchiyama I."/>
            <person name="Ito T."/>
            <person name="Fujiyama A."/>
            <person name="Inagaki F."/>
            <person name="Takami H."/>
        </authorList>
    </citation>
    <scope>NUCLEOTIDE SEQUENCE</scope>
    <source>
        <strain evidence="1">Expedition CK06-06</strain>
    </source>
</reference>
<sequence length="37" mass="4403">SSNVETNNVLLESNKQNQEIIIKNQEEIKKILDEYRK</sequence>
<dbReference type="EMBL" id="BARS01047245">
    <property type="protein sequence ID" value="GAG37939.1"/>
    <property type="molecule type" value="Genomic_DNA"/>
</dbReference>
<accession>X0X3Z0</accession>
<name>X0X3Z0_9ZZZZ</name>
<dbReference type="AlphaFoldDB" id="X0X3Z0"/>
<comment type="caution">
    <text evidence="1">The sequence shown here is derived from an EMBL/GenBank/DDBJ whole genome shotgun (WGS) entry which is preliminary data.</text>
</comment>
<feature type="non-terminal residue" evidence="1">
    <location>
        <position position="1"/>
    </location>
</feature>